<name>A0ABS8YBK4_DATST</name>
<keyword evidence="2" id="KW-1185">Reference proteome</keyword>
<protein>
    <submittedName>
        <fullName evidence="1">Uncharacterized protein</fullName>
    </submittedName>
</protein>
<organism evidence="1 2">
    <name type="scientific">Datura stramonium</name>
    <name type="common">Jimsonweed</name>
    <name type="synonym">Common thornapple</name>
    <dbReference type="NCBI Taxonomy" id="4076"/>
    <lineage>
        <taxon>Eukaryota</taxon>
        <taxon>Viridiplantae</taxon>
        <taxon>Streptophyta</taxon>
        <taxon>Embryophyta</taxon>
        <taxon>Tracheophyta</taxon>
        <taxon>Spermatophyta</taxon>
        <taxon>Magnoliopsida</taxon>
        <taxon>eudicotyledons</taxon>
        <taxon>Gunneridae</taxon>
        <taxon>Pentapetalae</taxon>
        <taxon>asterids</taxon>
        <taxon>lamiids</taxon>
        <taxon>Solanales</taxon>
        <taxon>Solanaceae</taxon>
        <taxon>Solanoideae</taxon>
        <taxon>Datureae</taxon>
        <taxon>Datura</taxon>
    </lineage>
</organism>
<sequence length="74" mass="7698">GLKTNSCGLSFCVSGTRSDDVPSPFPASALTTASGIVPPEFFSSCLGSEGTFKESISKRVPSFRTGELTCSDED</sequence>
<dbReference type="Proteomes" id="UP000823775">
    <property type="component" value="Unassembled WGS sequence"/>
</dbReference>
<comment type="caution">
    <text evidence="1">The sequence shown here is derived from an EMBL/GenBank/DDBJ whole genome shotgun (WGS) entry which is preliminary data.</text>
</comment>
<gene>
    <name evidence="1" type="ORF">HAX54_043484</name>
</gene>
<evidence type="ECO:0000313" key="2">
    <source>
        <dbReference type="Proteomes" id="UP000823775"/>
    </source>
</evidence>
<proteinExistence type="predicted"/>
<accession>A0ABS8YBK4</accession>
<feature type="non-terminal residue" evidence="1">
    <location>
        <position position="1"/>
    </location>
</feature>
<evidence type="ECO:0000313" key="1">
    <source>
        <dbReference type="EMBL" id="MCE5167229.1"/>
    </source>
</evidence>
<reference evidence="1 2" key="1">
    <citation type="journal article" date="2021" name="BMC Genomics">
        <title>Datura genome reveals duplications of psychoactive alkaloid biosynthetic genes and high mutation rate following tissue culture.</title>
        <authorList>
            <person name="Rajewski A."/>
            <person name="Carter-House D."/>
            <person name="Stajich J."/>
            <person name="Litt A."/>
        </authorList>
    </citation>
    <scope>NUCLEOTIDE SEQUENCE [LARGE SCALE GENOMIC DNA]</scope>
    <source>
        <strain evidence="1">AR-01</strain>
    </source>
</reference>
<dbReference type="EMBL" id="JACEIK010065107">
    <property type="protein sequence ID" value="MCE5167229.1"/>
    <property type="molecule type" value="Genomic_DNA"/>
</dbReference>